<evidence type="ECO:0000313" key="8">
    <source>
        <dbReference type="EMBL" id="PZO87168.1"/>
    </source>
</evidence>
<dbReference type="EC" id="2.7.13.3" evidence="2"/>
<feature type="domain" description="Histidine kinase" evidence="6">
    <location>
        <begin position="388"/>
        <end position="606"/>
    </location>
</feature>
<dbReference type="InterPro" id="IPR036097">
    <property type="entry name" value="HisK_dim/P_sf"/>
</dbReference>
<keyword evidence="4" id="KW-0808">Transferase</keyword>
<dbReference type="InterPro" id="IPR013767">
    <property type="entry name" value="PAS_fold"/>
</dbReference>
<dbReference type="PANTHER" id="PTHR43047">
    <property type="entry name" value="TWO-COMPONENT HISTIDINE PROTEIN KINASE"/>
    <property type="match status" value="1"/>
</dbReference>
<dbReference type="InterPro" id="IPR000014">
    <property type="entry name" value="PAS"/>
</dbReference>
<proteinExistence type="predicted"/>
<dbReference type="GO" id="GO:0005886">
    <property type="term" value="C:plasma membrane"/>
    <property type="evidence" value="ECO:0007669"/>
    <property type="project" value="TreeGrafter"/>
</dbReference>
<accession>A0A2W5BZL5</accession>
<dbReference type="EMBL" id="QFNK01000070">
    <property type="protein sequence ID" value="PZO87168.1"/>
    <property type="molecule type" value="Genomic_DNA"/>
</dbReference>
<dbReference type="SMART" id="SM00091">
    <property type="entry name" value="PAS"/>
    <property type="match status" value="3"/>
</dbReference>
<dbReference type="InterPro" id="IPR035965">
    <property type="entry name" value="PAS-like_dom_sf"/>
</dbReference>
<dbReference type="InterPro" id="IPR036890">
    <property type="entry name" value="HATPase_C_sf"/>
</dbReference>
<keyword evidence="3" id="KW-0597">Phosphoprotein</keyword>
<evidence type="ECO:0000256" key="3">
    <source>
        <dbReference type="ARBA" id="ARBA00022553"/>
    </source>
</evidence>
<name>A0A2W5BZL5_9BACT</name>
<evidence type="ECO:0000256" key="2">
    <source>
        <dbReference type="ARBA" id="ARBA00012438"/>
    </source>
</evidence>
<organism evidence="8 9">
    <name type="scientific">Micavibrio aeruginosavorus</name>
    <dbReference type="NCBI Taxonomy" id="349221"/>
    <lineage>
        <taxon>Bacteria</taxon>
        <taxon>Pseudomonadati</taxon>
        <taxon>Bdellovibrionota</taxon>
        <taxon>Bdellovibrionia</taxon>
        <taxon>Bdellovibrionales</taxon>
        <taxon>Pseudobdellovibrionaceae</taxon>
        <taxon>Micavibrio</taxon>
    </lineage>
</organism>
<dbReference type="SMART" id="SM00387">
    <property type="entry name" value="HATPase_c"/>
    <property type="match status" value="1"/>
</dbReference>
<dbReference type="SUPFAM" id="SSF55785">
    <property type="entry name" value="PYP-like sensor domain (PAS domain)"/>
    <property type="match status" value="2"/>
</dbReference>
<dbReference type="CDD" id="cd00075">
    <property type="entry name" value="HATPase"/>
    <property type="match status" value="1"/>
</dbReference>
<feature type="domain" description="PAS" evidence="7">
    <location>
        <begin position="1"/>
        <end position="38"/>
    </location>
</feature>
<dbReference type="PROSITE" id="PS50109">
    <property type="entry name" value="HIS_KIN"/>
    <property type="match status" value="1"/>
</dbReference>
<protein>
    <recommendedName>
        <fullName evidence="2">histidine kinase</fullName>
        <ecNumber evidence="2">2.7.13.3</ecNumber>
    </recommendedName>
</protein>
<evidence type="ECO:0000256" key="4">
    <source>
        <dbReference type="ARBA" id="ARBA00022679"/>
    </source>
</evidence>
<dbReference type="Pfam" id="PF00989">
    <property type="entry name" value="PAS"/>
    <property type="match status" value="1"/>
</dbReference>
<comment type="catalytic activity">
    <reaction evidence="1">
        <text>ATP + protein L-histidine = ADP + protein N-phospho-L-histidine.</text>
        <dbReference type="EC" id="2.7.13.3"/>
    </reaction>
</comment>
<feature type="domain" description="PAS" evidence="7">
    <location>
        <begin position="251"/>
        <end position="329"/>
    </location>
</feature>
<dbReference type="PRINTS" id="PR00344">
    <property type="entry name" value="BCTRLSENSOR"/>
</dbReference>
<evidence type="ECO:0000256" key="5">
    <source>
        <dbReference type="ARBA" id="ARBA00022777"/>
    </source>
</evidence>
<dbReference type="SUPFAM" id="SSF55874">
    <property type="entry name" value="ATPase domain of HSP90 chaperone/DNA topoisomerase II/histidine kinase"/>
    <property type="match status" value="1"/>
</dbReference>
<evidence type="ECO:0000259" key="7">
    <source>
        <dbReference type="PROSITE" id="PS50112"/>
    </source>
</evidence>
<dbReference type="InterPro" id="IPR004358">
    <property type="entry name" value="Sig_transdc_His_kin-like_C"/>
</dbReference>
<evidence type="ECO:0000259" key="6">
    <source>
        <dbReference type="PROSITE" id="PS50109"/>
    </source>
</evidence>
<dbReference type="SMART" id="SM00388">
    <property type="entry name" value="HisKA"/>
    <property type="match status" value="1"/>
</dbReference>
<dbReference type="InterPro" id="IPR005467">
    <property type="entry name" value="His_kinase_dom"/>
</dbReference>
<dbReference type="Gene3D" id="3.30.450.20">
    <property type="entry name" value="PAS domain"/>
    <property type="match status" value="3"/>
</dbReference>
<comment type="caution">
    <text evidence="8">The sequence shown here is derived from an EMBL/GenBank/DDBJ whole genome shotgun (WGS) entry which is preliminary data.</text>
</comment>
<dbReference type="GO" id="GO:0009927">
    <property type="term" value="F:histidine phosphotransfer kinase activity"/>
    <property type="evidence" value="ECO:0007669"/>
    <property type="project" value="TreeGrafter"/>
</dbReference>
<dbReference type="GO" id="GO:0006355">
    <property type="term" value="P:regulation of DNA-templated transcription"/>
    <property type="evidence" value="ECO:0007669"/>
    <property type="project" value="InterPro"/>
</dbReference>
<keyword evidence="5 8" id="KW-0418">Kinase</keyword>
<gene>
    <name evidence="8" type="ORF">DI626_04625</name>
</gene>
<dbReference type="CDD" id="cd00082">
    <property type="entry name" value="HisKA"/>
    <property type="match status" value="1"/>
</dbReference>
<reference evidence="8 9" key="1">
    <citation type="submission" date="2017-08" db="EMBL/GenBank/DDBJ databases">
        <title>Infants hospitalized years apart are colonized by the same room-sourced microbial strains.</title>
        <authorList>
            <person name="Brooks B."/>
            <person name="Olm M.R."/>
            <person name="Firek B.A."/>
            <person name="Baker R."/>
            <person name="Thomas B.C."/>
            <person name="Morowitz M.J."/>
            <person name="Banfield J.F."/>
        </authorList>
    </citation>
    <scope>NUCLEOTIDE SEQUENCE [LARGE SCALE GENOMIC DNA]</scope>
    <source>
        <strain evidence="8">S2_018_000_R2_104</strain>
    </source>
</reference>
<dbReference type="PANTHER" id="PTHR43047:SF72">
    <property type="entry name" value="OSMOSENSING HISTIDINE PROTEIN KINASE SLN1"/>
    <property type="match status" value="1"/>
</dbReference>
<dbReference type="GO" id="GO:0000155">
    <property type="term" value="F:phosphorelay sensor kinase activity"/>
    <property type="evidence" value="ECO:0007669"/>
    <property type="project" value="InterPro"/>
</dbReference>
<dbReference type="InterPro" id="IPR003661">
    <property type="entry name" value="HisK_dim/P_dom"/>
</dbReference>
<dbReference type="Gene3D" id="1.10.287.130">
    <property type="match status" value="1"/>
</dbReference>
<dbReference type="Gene3D" id="3.30.565.10">
    <property type="entry name" value="Histidine kinase-like ATPase, C-terminal domain"/>
    <property type="match status" value="1"/>
</dbReference>
<dbReference type="FunFam" id="3.30.565.10:FF:000006">
    <property type="entry name" value="Sensor histidine kinase WalK"/>
    <property type="match status" value="1"/>
</dbReference>
<dbReference type="PROSITE" id="PS50112">
    <property type="entry name" value="PAS"/>
    <property type="match status" value="2"/>
</dbReference>
<evidence type="ECO:0000256" key="1">
    <source>
        <dbReference type="ARBA" id="ARBA00000085"/>
    </source>
</evidence>
<dbReference type="InterPro" id="IPR003594">
    <property type="entry name" value="HATPase_dom"/>
</dbReference>
<dbReference type="Pfam" id="PF00512">
    <property type="entry name" value="HisKA"/>
    <property type="match status" value="1"/>
</dbReference>
<dbReference type="NCBIfam" id="TIGR00229">
    <property type="entry name" value="sensory_box"/>
    <property type="match status" value="1"/>
</dbReference>
<dbReference type="Proteomes" id="UP000249557">
    <property type="component" value="Unassembled WGS sequence"/>
</dbReference>
<dbReference type="AlphaFoldDB" id="A0A2W5BZL5"/>
<dbReference type="Pfam" id="PF02518">
    <property type="entry name" value="HATPase_c"/>
    <property type="match status" value="1"/>
</dbReference>
<sequence length="606" mass="67629">METALDTLPHSVWMRDASGDLVWVNKAYAALMGTVQDDACAGQMEITVSAKGRAPRDMAREALSSGQPQSNRCHIIAQGKRRWMEITETPLAGTTRTLGFASDLTGEDEARSSLDRNVTANKALLEQMRTAVAIFGADQAIEFFNSAFTAQWGLEEQWLNNRPKLGDILEKLRDMRRLPEQADFRKYKQGWLDMFTRLIDPHEDMLYLPDDTAVRMLAMPHPMGGLMMIFEDVTSRLQLESSYNTLMAVQRETLDNLAEGVVVYGGDGRLKLWNPSFATIWGLKAEDMANEPHINRIIDQKSSFFAPDDWSGIRSQLIEHGLERAVQEGRMTRTDGIHLRYATVPLPDGGVMVSYYDITDSVRVETALRDKNAALEAAEQLKTDFLANVSYQLRTPLNAIMGFSEILDLQYFGSLNERQKEYTAGIHESGQRLISLIDDILDLSTIEAGYLELSRTDVAVKPMLEGLYDLTMEWARKRKLSVKLTCPDNIGCVSADERRLKQAILNLIRNAINFTPENGKIEIKADKTGDSLNIEIIDTGVGISKEDMDRIFQPFERTTTSKGTNGHTGAGLGLTLVKNIIELHGGTIEISSVENLGTTVKAMLPI</sequence>
<evidence type="ECO:0000313" key="9">
    <source>
        <dbReference type="Proteomes" id="UP000249557"/>
    </source>
</evidence>
<dbReference type="SUPFAM" id="SSF47384">
    <property type="entry name" value="Homodimeric domain of signal transducing histidine kinase"/>
    <property type="match status" value="1"/>
</dbReference>
<dbReference type="Pfam" id="PF12860">
    <property type="entry name" value="PAS_7"/>
    <property type="match status" value="2"/>
</dbReference>